<feature type="chain" id="PRO_5045808951" description="Secreted protein" evidence="1">
    <location>
        <begin position="28"/>
        <end position="132"/>
    </location>
</feature>
<keyword evidence="1" id="KW-0732">Signal</keyword>
<sequence>MGSSVGVNVRWLVRAGVSAACVGAVMAAGAPTALAGAAGCNGRTCIAVDGSGLRVEQVSASTTWGGDFTGHFHIWGGGLDQNSATGFWGYHQKYTVRVGRDLPNRAVICAEGWEHTNGGYVSRGRACEEVRF</sequence>
<proteinExistence type="predicted"/>
<evidence type="ECO:0000313" key="3">
    <source>
        <dbReference type="Proteomes" id="UP001589887"/>
    </source>
</evidence>
<evidence type="ECO:0000313" key="2">
    <source>
        <dbReference type="EMBL" id="MFC0843939.1"/>
    </source>
</evidence>
<dbReference type="EMBL" id="JBHMQV010000009">
    <property type="protein sequence ID" value="MFC0843939.1"/>
    <property type="molecule type" value="Genomic_DNA"/>
</dbReference>
<evidence type="ECO:0008006" key="4">
    <source>
        <dbReference type="Google" id="ProtNLM"/>
    </source>
</evidence>
<feature type="signal peptide" evidence="1">
    <location>
        <begin position="1"/>
        <end position="27"/>
    </location>
</feature>
<gene>
    <name evidence="2" type="ORF">ACFH04_09460</name>
</gene>
<protein>
    <recommendedName>
        <fullName evidence="4">Secreted protein</fullName>
    </recommendedName>
</protein>
<dbReference type="Proteomes" id="UP001589887">
    <property type="component" value="Unassembled WGS sequence"/>
</dbReference>
<organism evidence="2 3">
    <name type="scientific">Streptomyces noboritoensis</name>
    <dbReference type="NCBI Taxonomy" id="67337"/>
    <lineage>
        <taxon>Bacteria</taxon>
        <taxon>Bacillati</taxon>
        <taxon>Actinomycetota</taxon>
        <taxon>Actinomycetes</taxon>
        <taxon>Kitasatosporales</taxon>
        <taxon>Streptomycetaceae</taxon>
        <taxon>Streptomyces</taxon>
    </lineage>
</organism>
<accession>A0ABV6TDS6</accession>
<evidence type="ECO:0000256" key="1">
    <source>
        <dbReference type="SAM" id="SignalP"/>
    </source>
</evidence>
<keyword evidence="3" id="KW-1185">Reference proteome</keyword>
<reference evidence="2 3" key="1">
    <citation type="submission" date="2024-09" db="EMBL/GenBank/DDBJ databases">
        <authorList>
            <person name="Sun Q."/>
            <person name="Mori K."/>
        </authorList>
    </citation>
    <scope>NUCLEOTIDE SEQUENCE [LARGE SCALE GENOMIC DNA]</scope>
    <source>
        <strain evidence="2 3">JCM 4557</strain>
    </source>
</reference>
<name>A0ABV6TDS6_9ACTN</name>
<comment type="caution">
    <text evidence="2">The sequence shown here is derived from an EMBL/GenBank/DDBJ whole genome shotgun (WGS) entry which is preliminary data.</text>
</comment>
<dbReference type="RefSeq" id="WP_394317804.1">
    <property type="nucleotide sequence ID" value="NZ_JBHMQV010000009.1"/>
</dbReference>